<evidence type="ECO:0000256" key="1">
    <source>
        <dbReference type="ARBA" id="ARBA00004651"/>
    </source>
</evidence>
<comment type="subcellular location">
    <subcellularLocation>
        <location evidence="1">Cell membrane</location>
        <topology evidence="1">Multi-pass membrane protein</topology>
    </subcellularLocation>
</comment>
<keyword evidence="6 7" id="KW-0472">Membrane</keyword>
<evidence type="ECO:0000313" key="9">
    <source>
        <dbReference type="EMBL" id="WAW14912.1"/>
    </source>
</evidence>
<dbReference type="Pfam" id="PF00892">
    <property type="entry name" value="EamA"/>
    <property type="match status" value="2"/>
</dbReference>
<feature type="transmembrane region" description="Helical" evidence="7">
    <location>
        <begin position="142"/>
        <end position="162"/>
    </location>
</feature>
<organism evidence="9 10">
    <name type="scientific">Peptostreptococcus equinus</name>
    <dbReference type="NCBI Taxonomy" id="3003601"/>
    <lineage>
        <taxon>Bacteria</taxon>
        <taxon>Bacillati</taxon>
        <taxon>Bacillota</taxon>
        <taxon>Clostridia</taxon>
        <taxon>Peptostreptococcales</taxon>
        <taxon>Peptostreptococcaceae</taxon>
        <taxon>Peptostreptococcus</taxon>
    </lineage>
</organism>
<name>A0ABY7JSK3_9FIRM</name>
<comment type="similarity">
    <text evidence="2">Belongs to the EamA transporter family.</text>
</comment>
<dbReference type="InterPro" id="IPR051258">
    <property type="entry name" value="Diverse_Substrate_Transporter"/>
</dbReference>
<protein>
    <submittedName>
        <fullName evidence="9">DMT family transporter</fullName>
    </submittedName>
</protein>
<evidence type="ECO:0000259" key="8">
    <source>
        <dbReference type="Pfam" id="PF00892"/>
    </source>
</evidence>
<accession>A0ABY7JSK3</accession>
<feature type="domain" description="EamA" evidence="8">
    <location>
        <begin position="144"/>
        <end position="276"/>
    </location>
</feature>
<evidence type="ECO:0000256" key="4">
    <source>
        <dbReference type="ARBA" id="ARBA00022692"/>
    </source>
</evidence>
<feature type="domain" description="EamA" evidence="8">
    <location>
        <begin position="6"/>
        <end position="135"/>
    </location>
</feature>
<keyword evidence="3" id="KW-1003">Cell membrane</keyword>
<dbReference type="PANTHER" id="PTHR42920">
    <property type="entry name" value="OS03G0707200 PROTEIN-RELATED"/>
    <property type="match status" value="1"/>
</dbReference>
<feature type="transmembrane region" description="Helical" evidence="7">
    <location>
        <begin position="206"/>
        <end position="224"/>
    </location>
</feature>
<dbReference type="InterPro" id="IPR037185">
    <property type="entry name" value="EmrE-like"/>
</dbReference>
<feature type="transmembrane region" description="Helical" evidence="7">
    <location>
        <begin position="174"/>
        <end position="194"/>
    </location>
</feature>
<keyword evidence="4 7" id="KW-0812">Transmembrane</keyword>
<proteinExistence type="inferred from homology"/>
<dbReference type="InterPro" id="IPR000620">
    <property type="entry name" value="EamA_dom"/>
</dbReference>
<sequence length="302" mass="33388">MTEKKAIILLGTVIAARSTSFLFSKILLEEMGIFNLLAVRFLLAFFILSIIFYKKIIFTNFKSLLKGFSLGILFFMLMVAELTGLKTTPSSTTSLLENTAIMIVPMMECFFRRKFPDIKTLIGTLLAFTGVVLLTSNASFSLSTGELFCLLAAFLYAIYIIVIDRITSQDDPIVMGIFQIGFLGIFSLIASFIFESPILPTSELAWTHMSILIVVCTVFGLTLQPLAQKYTTSEKASIFCALNPVVAAILGVIFLNESMTVLGIIGSILILISMFIPMLNINSQSRLNVMKNSVNTRINSKK</sequence>
<dbReference type="Proteomes" id="UP001164187">
    <property type="component" value="Chromosome"/>
</dbReference>
<feature type="transmembrane region" description="Helical" evidence="7">
    <location>
        <begin position="236"/>
        <end position="255"/>
    </location>
</feature>
<dbReference type="EMBL" id="CP114052">
    <property type="protein sequence ID" value="WAW14912.1"/>
    <property type="molecule type" value="Genomic_DNA"/>
</dbReference>
<feature type="transmembrane region" description="Helical" evidence="7">
    <location>
        <begin position="118"/>
        <end position="136"/>
    </location>
</feature>
<keyword evidence="5 7" id="KW-1133">Transmembrane helix</keyword>
<evidence type="ECO:0000256" key="7">
    <source>
        <dbReference type="SAM" id="Phobius"/>
    </source>
</evidence>
<evidence type="ECO:0000256" key="6">
    <source>
        <dbReference type="ARBA" id="ARBA00023136"/>
    </source>
</evidence>
<feature type="transmembrane region" description="Helical" evidence="7">
    <location>
        <begin position="34"/>
        <end position="53"/>
    </location>
</feature>
<gene>
    <name evidence="9" type="ORF">O0R46_10050</name>
</gene>
<dbReference type="SUPFAM" id="SSF103481">
    <property type="entry name" value="Multidrug resistance efflux transporter EmrE"/>
    <property type="match status" value="2"/>
</dbReference>
<evidence type="ECO:0000256" key="3">
    <source>
        <dbReference type="ARBA" id="ARBA00022475"/>
    </source>
</evidence>
<reference evidence="9" key="1">
    <citation type="submission" date="2022-12" db="EMBL/GenBank/DDBJ databases">
        <title>Peptostreptococcus.</title>
        <authorList>
            <person name="Lee S.H."/>
        </authorList>
    </citation>
    <scope>NUCLEOTIDE SEQUENCE</scope>
    <source>
        <strain evidence="9">CBA3647</strain>
    </source>
</reference>
<dbReference type="PANTHER" id="PTHR42920:SF5">
    <property type="entry name" value="EAMA DOMAIN-CONTAINING PROTEIN"/>
    <property type="match status" value="1"/>
</dbReference>
<evidence type="ECO:0000313" key="10">
    <source>
        <dbReference type="Proteomes" id="UP001164187"/>
    </source>
</evidence>
<evidence type="ECO:0000256" key="5">
    <source>
        <dbReference type="ARBA" id="ARBA00022989"/>
    </source>
</evidence>
<evidence type="ECO:0000256" key="2">
    <source>
        <dbReference type="ARBA" id="ARBA00007362"/>
    </source>
</evidence>
<keyword evidence="10" id="KW-1185">Reference proteome</keyword>
<dbReference type="RefSeq" id="WP_269311605.1">
    <property type="nucleotide sequence ID" value="NZ_CP114052.1"/>
</dbReference>
<feature type="transmembrane region" description="Helical" evidence="7">
    <location>
        <begin position="65"/>
        <end position="85"/>
    </location>
</feature>
<feature type="transmembrane region" description="Helical" evidence="7">
    <location>
        <begin position="261"/>
        <end position="281"/>
    </location>
</feature>